<keyword evidence="2" id="KW-0479">Metal-binding</keyword>
<evidence type="ECO:0000313" key="10">
    <source>
        <dbReference type="Proteomes" id="UP001174136"/>
    </source>
</evidence>
<feature type="domain" description="C2H2-type" evidence="8">
    <location>
        <begin position="286"/>
        <end position="313"/>
    </location>
</feature>
<evidence type="ECO:0000256" key="1">
    <source>
        <dbReference type="ARBA" id="ARBA00004123"/>
    </source>
</evidence>
<dbReference type="PROSITE" id="PS50157">
    <property type="entry name" value="ZINC_FINGER_C2H2_2"/>
    <property type="match status" value="2"/>
</dbReference>
<dbReference type="InterPro" id="IPR050331">
    <property type="entry name" value="Zinc_finger"/>
</dbReference>
<evidence type="ECO:0000256" key="6">
    <source>
        <dbReference type="ARBA" id="ARBA00023242"/>
    </source>
</evidence>
<dbReference type="Gene3D" id="3.30.160.60">
    <property type="entry name" value="Classic Zinc Finger"/>
    <property type="match status" value="2"/>
</dbReference>
<proteinExistence type="predicted"/>
<dbReference type="AlphaFoldDB" id="A0AA47P6S3"/>
<dbReference type="SUPFAM" id="SSF57667">
    <property type="entry name" value="beta-beta-alpha zinc fingers"/>
    <property type="match status" value="2"/>
</dbReference>
<dbReference type="PROSITE" id="PS00028">
    <property type="entry name" value="ZINC_FINGER_C2H2_1"/>
    <property type="match status" value="2"/>
</dbReference>
<keyword evidence="3" id="KW-0677">Repeat</keyword>
<evidence type="ECO:0000256" key="7">
    <source>
        <dbReference type="PROSITE-ProRule" id="PRU00042"/>
    </source>
</evidence>
<evidence type="ECO:0000259" key="8">
    <source>
        <dbReference type="PROSITE" id="PS50157"/>
    </source>
</evidence>
<dbReference type="GO" id="GO:0005634">
    <property type="term" value="C:nucleus"/>
    <property type="evidence" value="ECO:0007669"/>
    <property type="project" value="UniProtKB-SubCell"/>
</dbReference>
<dbReference type="GO" id="GO:0008270">
    <property type="term" value="F:zinc ion binding"/>
    <property type="evidence" value="ECO:0007669"/>
    <property type="project" value="UniProtKB-KW"/>
</dbReference>
<keyword evidence="5" id="KW-0862">Zinc</keyword>
<dbReference type="Proteomes" id="UP001174136">
    <property type="component" value="Unassembled WGS sequence"/>
</dbReference>
<dbReference type="GO" id="GO:0010468">
    <property type="term" value="P:regulation of gene expression"/>
    <property type="evidence" value="ECO:0007669"/>
    <property type="project" value="TreeGrafter"/>
</dbReference>
<dbReference type="PANTHER" id="PTHR16515:SF66">
    <property type="entry name" value="C2H2-TYPE DOMAIN-CONTAINING PROTEIN"/>
    <property type="match status" value="1"/>
</dbReference>
<evidence type="ECO:0000256" key="3">
    <source>
        <dbReference type="ARBA" id="ARBA00022737"/>
    </source>
</evidence>
<comment type="subcellular location">
    <subcellularLocation>
        <location evidence="1">Nucleus</location>
    </subcellularLocation>
</comment>
<dbReference type="InterPro" id="IPR013087">
    <property type="entry name" value="Znf_C2H2_type"/>
</dbReference>
<dbReference type="EMBL" id="JAOPHQ010000865">
    <property type="protein sequence ID" value="KAK0153126.1"/>
    <property type="molecule type" value="Genomic_DNA"/>
</dbReference>
<keyword evidence="4 7" id="KW-0863">Zinc-finger</keyword>
<dbReference type="InterPro" id="IPR036236">
    <property type="entry name" value="Znf_C2H2_sf"/>
</dbReference>
<evidence type="ECO:0000256" key="5">
    <source>
        <dbReference type="ARBA" id="ARBA00022833"/>
    </source>
</evidence>
<dbReference type="PANTHER" id="PTHR16515">
    <property type="entry name" value="PR DOMAIN ZINC FINGER PROTEIN"/>
    <property type="match status" value="1"/>
</dbReference>
<keyword evidence="6" id="KW-0539">Nucleus</keyword>
<accession>A0AA47P6S3</accession>
<sequence>MYRSFVNYIVAYFESTKTVLPVVFCPDSPQRYYNRLHFSGFAIHVDIISHRKMTAMMNLRVFMSERLSSAAMDIFGEVEKVITLYQAEVSRSREEVRYLQKQLELHRNTDHPDINEEMVLREDAGVAPHLGNNSLLIPAAIKREEGSMRSTACEDSEQPQVTVDSTHTNTEVQADIATIKEEQEVVCINSDGLDTDTTTTASFVTRDQEQQDMEFRSTYETPSFLSMCPSAVSSDHLKEWHKQTQKAKESVLAVQRESNELGLNQELSPALPHKSHSTKAQNSDHSFCHLCGKPFRYIGSLMKHIKMHDDQTVNCGICNRLCHNINDLLSHLRCAHRGSYFCHICGKTFSKQCFLIIHSKQHKGSKQFACEDWQQNSRKGAS</sequence>
<evidence type="ECO:0000256" key="2">
    <source>
        <dbReference type="ARBA" id="ARBA00022723"/>
    </source>
</evidence>
<dbReference type="SMART" id="SM00355">
    <property type="entry name" value="ZnF_C2H2"/>
    <property type="match status" value="3"/>
</dbReference>
<name>A0AA47P6S3_MERPO</name>
<feature type="domain" description="C2H2-type" evidence="8">
    <location>
        <begin position="340"/>
        <end position="367"/>
    </location>
</feature>
<keyword evidence="10" id="KW-1185">Reference proteome</keyword>
<comment type="caution">
    <text evidence="9">The sequence shown here is derived from an EMBL/GenBank/DDBJ whole genome shotgun (WGS) entry which is preliminary data.</text>
</comment>
<organism evidence="9 10">
    <name type="scientific">Merluccius polli</name>
    <name type="common">Benguela hake</name>
    <name type="synonym">Merluccius cadenati</name>
    <dbReference type="NCBI Taxonomy" id="89951"/>
    <lineage>
        <taxon>Eukaryota</taxon>
        <taxon>Metazoa</taxon>
        <taxon>Chordata</taxon>
        <taxon>Craniata</taxon>
        <taxon>Vertebrata</taxon>
        <taxon>Euteleostomi</taxon>
        <taxon>Actinopterygii</taxon>
        <taxon>Neopterygii</taxon>
        <taxon>Teleostei</taxon>
        <taxon>Neoteleostei</taxon>
        <taxon>Acanthomorphata</taxon>
        <taxon>Zeiogadaria</taxon>
        <taxon>Gadariae</taxon>
        <taxon>Gadiformes</taxon>
        <taxon>Gadoidei</taxon>
        <taxon>Merlucciidae</taxon>
        <taxon>Merluccius</taxon>
    </lineage>
</organism>
<protein>
    <submittedName>
        <fullName evidence="9">Zinc finger protein 287</fullName>
    </submittedName>
</protein>
<evidence type="ECO:0000256" key="4">
    <source>
        <dbReference type="ARBA" id="ARBA00022771"/>
    </source>
</evidence>
<evidence type="ECO:0000313" key="9">
    <source>
        <dbReference type="EMBL" id="KAK0153126.1"/>
    </source>
</evidence>
<reference evidence="9" key="1">
    <citation type="journal article" date="2023" name="Front. Mar. Sci.">
        <title>A new Merluccius polli reference genome to investigate the effects of global change in West African waters.</title>
        <authorList>
            <person name="Mateo J.L."/>
            <person name="Blanco-Fernandez C."/>
            <person name="Garcia-Vazquez E."/>
            <person name="Machado-Schiaffino G."/>
        </authorList>
    </citation>
    <scope>NUCLEOTIDE SEQUENCE</scope>
    <source>
        <strain evidence="9">C29</strain>
        <tissue evidence="9">Fin</tissue>
    </source>
</reference>
<gene>
    <name evidence="9" type="primary">ZNF287</name>
    <name evidence="9" type="ORF">N1851_005201</name>
</gene>